<dbReference type="RefSeq" id="WP_006299954.1">
    <property type="nucleotide sequence ID" value="NZ_CM001022.1"/>
</dbReference>
<sequence length="429" mass="45077">MFIHAGFVLAVIVAAFGVAKFLRLNTELSMLAGAVAGAVAHFHGLPVRHLVEGAFTYFDVCLIFLTATFFMNLLKEAGGIAFIVRWIVRTFHARRSVCLLLLTLVMLVPGALTGSGAATVLTVGTLVGSVLLTMGVPHTRAAAIVFLCAAMSAAAPPINLWAMMAAAGANMPYVGFMLPLLVLSVTGALLSMFLLAGKGEPIDLESALATLPEPPKDMSWGRVLLPFGVLFALVVAGRLFPFRMPILGLPLIFLLSAAAVLLVSPVRLPLFDIACTTTRSLMPLVGIMVVVGVLIQVMAASGSRGLISLGVVTLPLGVLFATLFLILPISEGAVQYAAAPLLGVPLIMLFNMKGMDPVIALSAMAVMWPLGDCLPPTAVVGRAVVMELDYKGRYYGDFLKACLVPAALISLLATLFLVFSKNLAFLVGG</sequence>
<feature type="transmembrane region" description="Helical" evidence="1">
    <location>
        <begin position="306"/>
        <end position="327"/>
    </location>
</feature>
<feature type="transmembrane region" description="Helical" evidence="1">
    <location>
        <begin position="280"/>
        <end position="299"/>
    </location>
</feature>
<dbReference type="PaxDb" id="584708-Apau_0372"/>
<protein>
    <submittedName>
        <fullName evidence="2">TRAP C4-dicarboxylate transport system permease DctM subunit</fullName>
    </submittedName>
</protein>
<feature type="transmembrane region" description="Helical" evidence="1">
    <location>
        <begin position="220"/>
        <end position="240"/>
    </location>
</feature>
<name>E3CZ34_9BACT</name>
<evidence type="ECO:0000313" key="3">
    <source>
        <dbReference type="Proteomes" id="UP000005096"/>
    </source>
</evidence>
<feature type="transmembrane region" description="Helical" evidence="1">
    <location>
        <begin position="173"/>
        <end position="196"/>
    </location>
</feature>
<evidence type="ECO:0000313" key="2">
    <source>
        <dbReference type="EMBL" id="EFQ22807.1"/>
    </source>
</evidence>
<reference evidence="2 3" key="1">
    <citation type="journal article" date="2010" name="Stand. Genomic Sci.">
        <title>Non-contiguous finished genome sequence of Aminomonas paucivorans type strain (GLU-3).</title>
        <authorList>
            <person name="Pitluck S."/>
            <person name="Yasawong M."/>
            <person name="Held B."/>
            <person name="Lapidus A."/>
            <person name="Nolan M."/>
            <person name="Copeland A."/>
            <person name="Lucas S."/>
            <person name="Del Rio T.G."/>
            <person name="Tice H."/>
            <person name="Cheng J.F."/>
            <person name="Chertkov O."/>
            <person name="Goodwin L."/>
            <person name="Tapia R."/>
            <person name="Han C."/>
            <person name="Liolios K."/>
            <person name="Ivanova N."/>
            <person name="Mavromatis K."/>
            <person name="Ovchinnikova G."/>
            <person name="Pati A."/>
            <person name="Chen A."/>
            <person name="Palaniappan K."/>
            <person name="Land M."/>
            <person name="Hauser L."/>
            <person name="Chang Y.J."/>
            <person name="Jeffries C.D."/>
            <person name="Pukall R."/>
            <person name="Spring S."/>
            <person name="Rohde M."/>
            <person name="Sikorski J."/>
            <person name="Goker M."/>
            <person name="Woyke T."/>
            <person name="Bristow J."/>
            <person name="Eisen J.A."/>
            <person name="Markowitz V."/>
            <person name="Hugenholtz P."/>
            <person name="Kyrpides N.C."/>
            <person name="Klenk H.P."/>
        </authorList>
    </citation>
    <scope>NUCLEOTIDE SEQUENCE [LARGE SCALE GENOMIC DNA]</scope>
    <source>
        <strain evidence="2 3">DSM 12260</strain>
    </source>
</reference>
<feature type="transmembrane region" description="Helical" evidence="1">
    <location>
        <begin position="333"/>
        <end position="351"/>
    </location>
</feature>
<gene>
    <name evidence="2" type="ORF">Apau_0372</name>
</gene>
<keyword evidence="1" id="KW-1133">Transmembrane helix</keyword>
<keyword evidence="3" id="KW-1185">Reference proteome</keyword>
<organism evidence="2 3">
    <name type="scientific">Aminomonas paucivorans DSM 12260</name>
    <dbReference type="NCBI Taxonomy" id="584708"/>
    <lineage>
        <taxon>Bacteria</taxon>
        <taxon>Thermotogati</taxon>
        <taxon>Synergistota</taxon>
        <taxon>Synergistia</taxon>
        <taxon>Synergistales</taxon>
        <taxon>Synergistaceae</taxon>
        <taxon>Aminomonas</taxon>
    </lineage>
</organism>
<dbReference type="AlphaFoldDB" id="E3CZ34"/>
<feature type="transmembrane region" description="Helical" evidence="1">
    <location>
        <begin position="247"/>
        <end position="268"/>
    </location>
</feature>
<dbReference type="OrthoDB" id="9429464at2"/>
<dbReference type="Proteomes" id="UP000005096">
    <property type="component" value="Chromosome"/>
</dbReference>
<feature type="transmembrane region" description="Helical" evidence="1">
    <location>
        <begin position="95"/>
        <end position="121"/>
    </location>
</feature>
<accession>E3CZ34</accession>
<proteinExistence type="predicted"/>
<dbReference type="STRING" id="584708.Apau_0372"/>
<evidence type="ECO:0000256" key="1">
    <source>
        <dbReference type="SAM" id="Phobius"/>
    </source>
</evidence>
<feature type="transmembrane region" description="Helical" evidence="1">
    <location>
        <begin position="54"/>
        <end position="74"/>
    </location>
</feature>
<keyword evidence="1" id="KW-0812">Transmembrane</keyword>
<dbReference type="eggNOG" id="COG4666">
    <property type="taxonomic scope" value="Bacteria"/>
</dbReference>
<feature type="transmembrane region" description="Helical" evidence="1">
    <location>
        <begin position="141"/>
        <end position="161"/>
    </location>
</feature>
<dbReference type="EMBL" id="CM001022">
    <property type="protein sequence ID" value="EFQ22807.1"/>
    <property type="molecule type" value="Genomic_DNA"/>
</dbReference>
<feature type="transmembrane region" description="Helical" evidence="1">
    <location>
        <begin position="398"/>
        <end position="419"/>
    </location>
</feature>
<keyword evidence="1" id="KW-0472">Membrane</keyword>
<dbReference type="HOGENOM" id="CLU_645132_0_0_0"/>